<evidence type="ECO:0000313" key="2">
    <source>
        <dbReference type="EMBL" id="AEF87027.1"/>
    </source>
</evidence>
<evidence type="ECO:0000313" key="3">
    <source>
        <dbReference type="Proteomes" id="UP000009223"/>
    </source>
</evidence>
<name>F5YNY8_TREPZ</name>
<gene>
    <name evidence="2" type="ordered locus">TREPR_0016</name>
</gene>
<keyword evidence="1" id="KW-0472">Membrane</keyword>
<organism evidence="2 3">
    <name type="scientific">Treponema primitia (strain ATCC BAA-887 / DSM 12427 / ZAS-2)</name>
    <dbReference type="NCBI Taxonomy" id="545694"/>
    <lineage>
        <taxon>Bacteria</taxon>
        <taxon>Pseudomonadati</taxon>
        <taxon>Spirochaetota</taxon>
        <taxon>Spirochaetia</taxon>
        <taxon>Spirochaetales</taxon>
        <taxon>Treponemataceae</taxon>
        <taxon>Treponema</taxon>
    </lineage>
</organism>
<dbReference type="EMBL" id="CP001843">
    <property type="protein sequence ID" value="AEF87027.1"/>
    <property type="molecule type" value="Genomic_DNA"/>
</dbReference>
<dbReference type="STRING" id="545694.TREPR_0016"/>
<reference evidence="3" key="1">
    <citation type="submission" date="2009-12" db="EMBL/GenBank/DDBJ databases">
        <title>Complete sequence of Treponema primitia strain ZAS-2.</title>
        <authorList>
            <person name="Tetu S.G."/>
            <person name="Matson E."/>
            <person name="Ren Q."/>
            <person name="Seshadri R."/>
            <person name="Elbourne L."/>
            <person name="Hassan K.A."/>
            <person name="Durkin A."/>
            <person name="Radune D."/>
            <person name="Mohamoud Y."/>
            <person name="Shay R."/>
            <person name="Jin S."/>
            <person name="Zhang X."/>
            <person name="Lucey K."/>
            <person name="Ballor N.R."/>
            <person name="Ottesen E."/>
            <person name="Rosenthal R."/>
            <person name="Allen A."/>
            <person name="Leadbetter J.R."/>
            <person name="Paulsen I.T."/>
        </authorList>
    </citation>
    <scope>NUCLEOTIDE SEQUENCE [LARGE SCALE GENOMIC DNA]</scope>
    <source>
        <strain evidence="3">ATCC BAA-887 / DSM 12427 / ZAS-2</strain>
    </source>
</reference>
<proteinExistence type="predicted"/>
<dbReference type="HOGENOM" id="CLU_3206603_0_0_12"/>
<protein>
    <submittedName>
        <fullName evidence="2">Uncharacterized protein</fullName>
    </submittedName>
</protein>
<evidence type="ECO:0000256" key="1">
    <source>
        <dbReference type="SAM" id="Phobius"/>
    </source>
</evidence>
<keyword evidence="1" id="KW-0812">Transmembrane</keyword>
<sequence>MYDTSKNYKKNFIGNFDGWNYWMFIVIYSTGSIYDYQIHRKINSS</sequence>
<dbReference type="AlphaFoldDB" id="F5YNY8"/>
<keyword evidence="1" id="KW-1133">Transmembrane helix</keyword>
<feature type="transmembrane region" description="Helical" evidence="1">
    <location>
        <begin position="20"/>
        <end position="36"/>
    </location>
</feature>
<keyword evidence="3" id="KW-1185">Reference proteome</keyword>
<dbReference type="KEGG" id="tpi:TREPR_0016"/>
<reference evidence="2 3" key="2">
    <citation type="journal article" date="2011" name="ISME J.">
        <title>RNA-seq reveals cooperative metabolic interactions between two termite-gut spirochete species in co-culture.</title>
        <authorList>
            <person name="Rosenthal A.Z."/>
            <person name="Matson E.G."/>
            <person name="Eldar A."/>
            <person name="Leadbetter J.R."/>
        </authorList>
    </citation>
    <scope>NUCLEOTIDE SEQUENCE [LARGE SCALE GENOMIC DNA]</scope>
    <source>
        <strain evidence="3">ATCC BAA-887 / DSM 12427 / ZAS-2</strain>
    </source>
</reference>
<accession>F5YNY8</accession>
<dbReference type="Proteomes" id="UP000009223">
    <property type="component" value="Chromosome"/>
</dbReference>